<reference evidence="3 4" key="1">
    <citation type="submission" date="2022-09" db="EMBL/GenBank/DDBJ databases">
        <title>Draft genome of isolate Be4.</title>
        <authorList>
            <person name="Sanchez-Castro I."/>
            <person name="Martinez-Rodriguez P."/>
            <person name="Descostes M."/>
            <person name="Merroun M."/>
        </authorList>
    </citation>
    <scope>NUCLEOTIDE SEQUENCE [LARGE SCALE GENOMIC DNA]</scope>
    <source>
        <strain evidence="3 4">Be4</strain>
    </source>
</reference>
<dbReference type="PANTHER" id="PTHR42943">
    <property type="entry name" value="GLUTATHIONE S-TRANSFERASE KAPPA"/>
    <property type="match status" value="1"/>
</dbReference>
<gene>
    <name evidence="3" type="ORF">N0K08_21260</name>
</gene>
<feature type="domain" description="DSBA-like thioredoxin" evidence="2">
    <location>
        <begin position="4"/>
        <end position="191"/>
    </location>
</feature>
<organism evidence="3 4">
    <name type="scientific">Acidovorax bellezanensis</name>
    <dbReference type="NCBI Taxonomy" id="2976702"/>
    <lineage>
        <taxon>Bacteria</taxon>
        <taxon>Pseudomonadati</taxon>
        <taxon>Pseudomonadota</taxon>
        <taxon>Betaproteobacteria</taxon>
        <taxon>Burkholderiales</taxon>
        <taxon>Comamonadaceae</taxon>
        <taxon>Acidovorax</taxon>
    </lineage>
</organism>
<dbReference type="InterPro" id="IPR014440">
    <property type="entry name" value="HCCAis_GSTk"/>
</dbReference>
<dbReference type="InterPro" id="IPR036249">
    <property type="entry name" value="Thioredoxin-like_sf"/>
</dbReference>
<dbReference type="EC" id="5.99.1.4" evidence="1"/>
<accession>A0ABT2PTB8</accession>
<evidence type="ECO:0000259" key="2">
    <source>
        <dbReference type="Pfam" id="PF01323"/>
    </source>
</evidence>
<dbReference type="Proteomes" id="UP001525968">
    <property type="component" value="Unassembled WGS sequence"/>
</dbReference>
<dbReference type="InterPro" id="IPR001853">
    <property type="entry name" value="DSBA-like_thioredoxin_dom"/>
</dbReference>
<comment type="catalytic activity">
    <reaction evidence="1">
        <text>2-hydroxychromene-2-carboxylate = (3E)-4-(2-hydroxyphenyl)-2-oxobut-3-enoate</text>
        <dbReference type="Rhea" id="RHEA:27401"/>
        <dbReference type="ChEBI" id="CHEBI:59350"/>
        <dbReference type="ChEBI" id="CHEBI:59353"/>
        <dbReference type="EC" id="5.99.1.4"/>
    </reaction>
</comment>
<keyword evidence="4" id="KW-1185">Reference proteome</keyword>
<comment type="similarity">
    <text evidence="1">Belongs to the GST superfamily. NadH family.</text>
</comment>
<protein>
    <recommendedName>
        <fullName evidence="1">2-hydroxychromene-2-carboxylate isomerase</fullName>
        <ecNumber evidence="1">5.99.1.4</ecNumber>
    </recommendedName>
</protein>
<dbReference type="Pfam" id="PF01323">
    <property type="entry name" value="DSBA"/>
    <property type="match status" value="1"/>
</dbReference>
<proteinExistence type="inferred from homology"/>
<dbReference type="InterPro" id="IPR051924">
    <property type="entry name" value="GST_Kappa/NadH"/>
</dbReference>
<dbReference type="GO" id="GO:0016853">
    <property type="term" value="F:isomerase activity"/>
    <property type="evidence" value="ECO:0007669"/>
    <property type="project" value="UniProtKB-KW"/>
</dbReference>
<keyword evidence="1 3" id="KW-0413">Isomerase</keyword>
<dbReference type="CDD" id="cd03022">
    <property type="entry name" value="DsbA_HCCA_Iso"/>
    <property type="match status" value="1"/>
</dbReference>
<evidence type="ECO:0000313" key="4">
    <source>
        <dbReference type="Proteomes" id="UP001525968"/>
    </source>
</evidence>
<dbReference type="InterPro" id="IPR044087">
    <property type="entry name" value="NahD-like"/>
</dbReference>
<name>A0ABT2PTB8_9BURK</name>
<dbReference type="EMBL" id="JAODYH010000017">
    <property type="protein sequence ID" value="MCT9813166.1"/>
    <property type="molecule type" value="Genomic_DNA"/>
</dbReference>
<sequence>MKHITFHLDFVSPYAWLAFERMPEVLEGLSYTVQYRPVLLGALLQRNSNPGPAGIATKRAWTYRHVHWLGQSLGVGLDMPAEHPFNPLPLLRLALQCSDDGSINRFVAGAVLRHVWQGGQGALEAPRLQALKALLAEQLRPCEQAAEQAKAWLRGNTDAAVEAGVFGVPAWEVDGKLFWGLDGLPMLRAYLAQDPWFDAAHWEQLPQTPSGLAH</sequence>
<dbReference type="SUPFAM" id="SSF52833">
    <property type="entry name" value="Thioredoxin-like"/>
    <property type="match status" value="1"/>
</dbReference>
<evidence type="ECO:0000313" key="3">
    <source>
        <dbReference type="EMBL" id="MCT9813166.1"/>
    </source>
</evidence>
<evidence type="ECO:0000256" key="1">
    <source>
        <dbReference type="PIRNR" id="PIRNR006386"/>
    </source>
</evidence>
<dbReference type="PIRSF" id="PIRSF006386">
    <property type="entry name" value="HCCAis_GSTk"/>
    <property type="match status" value="1"/>
</dbReference>
<dbReference type="RefSeq" id="WP_261502418.1">
    <property type="nucleotide sequence ID" value="NZ_JAODYH010000017.1"/>
</dbReference>
<dbReference type="Gene3D" id="3.40.30.10">
    <property type="entry name" value="Glutaredoxin"/>
    <property type="match status" value="1"/>
</dbReference>
<comment type="caution">
    <text evidence="3">The sequence shown here is derived from an EMBL/GenBank/DDBJ whole genome shotgun (WGS) entry which is preliminary data.</text>
</comment>
<dbReference type="PANTHER" id="PTHR42943:SF2">
    <property type="entry name" value="GLUTATHIONE S-TRANSFERASE KAPPA 1"/>
    <property type="match status" value="1"/>
</dbReference>